<dbReference type="InterPro" id="IPR029039">
    <property type="entry name" value="Flavoprotein-like_sf"/>
</dbReference>
<dbReference type="SUPFAM" id="SSF52218">
    <property type="entry name" value="Flavoproteins"/>
    <property type="match status" value="1"/>
</dbReference>
<dbReference type="Gene3D" id="3.40.50.360">
    <property type="match status" value="1"/>
</dbReference>
<dbReference type="AlphaFoldDB" id="A0A4R2NZH8"/>
<feature type="domain" description="NADPH-dependent FMN reductase-like" evidence="1">
    <location>
        <begin position="3"/>
        <end position="142"/>
    </location>
</feature>
<gene>
    <name evidence="2" type="ORF">EV195_102283</name>
</gene>
<dbReference type="InterPro" id="IPR005025">
    <property type="entry name" value="FMN_Rdtase-like_dom"/>
</dbReference>
<dbReference type="OrthoDB" id="5767802at2"/>
<dbReference type="GO" id="GO:0010181">
    <property type="term" value="F:FMN binding"/>
    <property type="evidence" value="ECO:0007669"/>
    <property type="project" value="TreeGrafter"/>
</dbReference>
<dbReference type="InterPro" id="IPR050712">
    <property type="entry name" value="NAD(P)H-dep_reductase"/>
</dbReference>
<dbReference type="EMBL" id="SLXM01000002">
    <property type="protein sequence ID" value="TCP26941.1"/>
    <property type="molecule type" value="Genomic_DNA"/>
</dbReference>
<dbReference type="PANTHER" id="PTHR30543">
    <property type="entry name" value="CHROMATE REDUCTASE"/>
    <property type="match status" value="1"/>
</dbReference>
<dbReference type="Proteomes" id="UP000294564">
    <property type="component" value="Unassembled WGS sequence"/>
</dbReference>
<protein>
    <submittedName>
        <fullName evidence="2">NAD(P)H-dependent FMN reductase</fullName>
    </submittedName>
</protein>
<sequence length="176" mass="19361">MKKIVAFAGSTSSTSINKQLATHAASKLNSLAYDVLDLNNYEVPIYSEDVEKNNEYPKGASEFNTALDSYDGFIISLAEHNGSYTAAFKNLFDWVSRKNKEVFRNKPVLVMATSPGARGGASVLTSAKATFPHMGANVVASYSLPQFYENFKDEEIQHDGLKSQLEEAVSEFEKSI</sequence>
<dbReference type="GO" id="GO:0005829">
    <property type="term" value="C:cytosol"/>
    <property type="evidence" value="ECO:0007669"/>
    <property type="project" value="TreeGrafter"/>
</dbReference>
<reference evidence="2 3" key="1">
    <citation type="submission" date="2019-03" db="EMBL/GenBank/DDBJ databases">
        <title>Genomic Encyclopedia of Type Strains, Phase IV (KMG-IV): sequencing the most valuable type-strain genomes for metagenomic binning, comparative biology and taxonomic classification.</title>
        <authorList>
            <person name="Goeker M."/>
        </authorList>
    </citation>
    <scope>NUCLEOTIDE SEQUENCE [LARGE SCALE GENOMIC DNA]</scope>
    <source>
        <strain evidence="2 3">DSM 14836</strain>
    </source>
</reference>
<keyword evidence="3" id="KW-1185">Reference proteome</keyword>
<comment type="caution">
    <text evidence="2">The sequence shown here is derived from an EMBL/GenBank/DDBJ whole genome shotgun (WGS) entry which is preliminary data.</text>
</comment>
<accession>A0A4R2NZH8</accession>
<evidence type="ECO:0000313" key="3">
    <source>
        <dbReference type="Proteomes" id="UP000294564"/>
    </source>
</evidence>
<name>A0A4R2NZH8_9FLAO</name>
<organism evidence="2 3">
    <name type="scientific">Tenacibaculum skagerrakense</name>
    <dbReference type="NCBI Taxonomy" id="186571"/>
    <lineage>
        <taxon>Bacteria</taxon>
        <taxon>Pseudomonadati</taxon>
        <taxon>Bacteroidota</taxon>
        <taxon>Flavobacteriia</taxon>
        <taxon>Flavobacteriales</taxon>
        <taxon>Flavobacteriaceae</taxon>
        <taxon>Tenacibaculum</taxon>
    </lineage>
</organism>
<dbReference type="PANTHER" id="PTHR30543:SF21">
    <property type="entry name" value="NAD(P)H-DEPENDENT FMN REDUCTASE LOT6"/>
    <property type="match status" value="1"/>
</dbReference>
<dbReference type="GO" id="GO:0016491">
    <property type="term" value="F:oxidoreductase activity"/>
    <property type="evidence" value="ECO:0007669"/>
    <property type="project" value="InterPro"/>
</dbReference>
<dbReference type="Pfam" id="PF03358">
    <property type="entry name" value="FMN_red"/>
    <property type="match status" value="1"/>
</dbReference>
<evidence type="ECO:0000259" key="1">
    <source>
        <dbReference type="Pfam" id="PF03358"/>
    </source>
</evidence>
<evidence type="ECO:0000313" key="2">
    <source>
        <dbReference type="EMBL" id="TCP26941.1"/>
    </source>
</evidence>
<dbReference type="RefSeq" id="WP_132793823.1">
    <property type="nucleotide sequence ID" value="NZ_SLXM01000002.1"/>
</dbReference>
<proteinExistence type="predicted"/>